<evidence type="ECO:0000313" key="2">
    <source>
        <dbReference type="EMBL" id="GEP94454.1"/>
    </source>
</evidence>
<dbReference type="CDD" id="cd08577">
    <property type="entry name" value="PI-PLCc_GDPD_SF_unchar3"/>
    <property type="match status" value="1"/>
</dbReference>
<dbReference type="RefSeq" id="WP_146857924.1">
    <property type="nucleotide sequence ID" value="NZ_BKAU01000001.1"/>
</dbReference>
<dbReference type="Proteomes" id="UP000321436">
    <property type="component" value="Unassembled WGS sequence"/>
</dbReference>
<sequence>MIRLITALFCLSTWCMPAAAQQYTTANAHSHNDYEHAAPFRNAFARSFGSIEADVYERNGELFVAHDSFRITPERTLRALYLTPLQQAIREKGDSLRPLQLLIDLKSAGERTLQTLVHQLKQFPEITGNPKIRLVISGSMPAPEKWAQYPSFIWFDGRPTLTYTDDQLARVALISDSFSRYAKWDGKGTPGNEEELRIRTVIGKVHGMNKPFRFWGTPDNITTWDVMMKLGVDYLNTDKIDALADYLEKR</sequence>
<protein>
    <recommendedName>
        <fullName evidence="4">Alkaline phosphatase</fullName>
    </recommendedName>
</protein>
<accession>A0A512RFN4</accession>
<reference evidence="2 3" key="1">
    <citation type="submission" date="2019-07" db="EMBL/GenBank/DDBJ databases">
        <title>Whole genome shotgun sequence of Chitinophaga cymbidii NBRC 109752.</title>
        <authorList>
            <person name="Hosoyama A."/>
            <person name="Uohara A."/>
            <person name="Ohji S."/>
            <person name="Ichikawa N."/>
        </authorList>
    </citation>
    <scope>NUCLEOTIDE SEQUENCE [LARGE SCALE GENOMIC DNA]</scope>
    <source>
        <strain evidence="2 3">NBRC 109752</strain>
    </source>
</reference>
<organism evidence="2 3">
    <name type="scientific">Chitinophaga cymbidii</name>
    <dbReference type="NCBI Taxonomy" id="1096750"/>
    <lineage>
        <taxon>Bacteria</taxon>
        <taxon>Pseudomonadati</taxon>
        <taxon>Bacteroidota</taxon>
        <taxon>Chitinophagia</taxon>
        <taxon>Chitinophagales</taxon>
        <taxon>Chitinophagaceae</taxon>
        <taxon>Chitinophaga</taxon>
    </lineage>
</organism>
<dbReference type="InterPro" id="IPR017946">
    <property type="entry name" value="PLC-like_Pdiesterase_TIM-brl"/>
</dbReference>
<proteinExistence type="predicted"/>
<dbReference type="InterPro" id="IPR039559">
    <property type="entry name" value="AIM6_PI-PLC-like_dom"/>
</dbReference>
<name>A0A512RFN4_9BACT</name>
<dbReference type="OrthoDB" id="9794455at2"/>
<feature type="signal peptide" evidence="1">
    <location>
        <begin position="1"/>
        <end position="20"/>
    </location>
</feature>
<comment type="caution">
    <text evidence="2">The sequence shown here is derived from an EMBL/GenBank/DDBJ whole genome shotgun (WGS) entry which is preliminary data.</text>
</comment>
<dbReference type="Gene3D" id="3.20.20.190">
    <property type="entry name" value="Phosphatidylinositol (PI) phosphodiesterase"/>
    <property type="match status" value="1"/>
</dbReference>
<gene>
    <name evidence="2" type="ORF">CCY01nite_07140</name>
</gene>
<evidence type="ECO:0008006" key="4">
    <source>
        <dbReference type="Google" id="ProtNLM"/>
    </source>
</evidence>
<dbReference type="GO" id="GO:0008081">
    <property type="term" value="F:phosphoric diester hydrolase activity"/>
    <property type="evidence" value="ECO:0007669"/>
    <property type="project" value="InterPro"/>
</dbReference>
<evidence type="ECO:0000313" key="3">
    <source>
        <dbReference type="Proteomes" id="UP000321436"/>
    </source>
</evidence>
<dbReference type="EMBL" id="BKAU01000001">
    <property type="protein sequence ID" value="GEP94454.1"/>
    <property type="molecule type" value="Genomic_DNA"/>
</dbReference>
<evidence type="ECO:0000256" key="1">
    <source>
        <dbReference type="SAM" id="SignalP"/>
    </source>
</evidence>
<dbReference type="SUPFAM" id="SSF51695">
    <property type="entry name" value="PLC-like phosphodiesterases"/>
    <property type="match status" value="1"/>
</dbReference>
<keyword evidence="3" id="KW-1185">Reference proteome</keyword>
<dbReference type="GO" id="GO:0006629">
    <property type="term" value="P:lipid metabolic process"/>
    <property type="evidence" value="ECO:0007669"/>
    <property type="project" value="InterPro"/>
</dbReference>
<keyword evidence="1" id="KW-0732">Signal</keyword>
<feature type="chain" id="PRO_5021742363" description="Alkaline phosphatase" evidence="1">
    <location>
        <begin position="21"/>
        <end position="250"/>
    </location>
</feature>
<dbReference type="AlphaFoldDB" id="A0A512RFN4"/>
<dbReference type="Pfam" id="PF13653">
    <property type="entry name" value="GDPD_2"/>
    <property type="match status" value="1"/>
</dbReference>